<reference evidence="1" key="1">
    <citation type="submission" date="2022-08" db="EMBL/GenBank/DDBJ databases">
        <authorList>
            <person name="Zhang D."/>
        </authorList>
    </citation>
    <scope>NUCLEOTIDE SEQUENCE</scope>
    <source>
        <strain evidence="1">XJ19-11</strain>
    </source>
</reference>
<evidence type="ECO:0000313" key="2">
    <source>
        <dbReference type="Proteomes" id="UP001142175"/>
    </source>
</evidence>
<accession>A0A9X2P6K9</accession>
<proteinExistence type="predicted"/>
<gene>
    <name evidence="1" type="ORF">NU887_12025</name>
</gene>
<protein>
    <submittedName>
        <fullName evidence="1">Uncharacterized protein</fullName>
    </submittedName>
</protein>
<name>A0A9X2P6K9_9BACT</name>
<keyword evidence="2" id="KW-1185">Reference proteome</keyword>
<dbReference type="AlphaFoldDB" id="A0A9X2P6K9"/>
<dbReference type="EMBL" id="JANSUY010000010">
    <property type="protein sequence ID" value="MCR9015766.1"/>
    <property type="molecule type" value="Genomic_DNA"/>
</dbReference>
<comment type="caution">
    <text evidence="1">The sequence shown here is derived from an EMBL/GenBank/DDBJ whole genome shotgun (WGS) entry which is preliminary data.</text>
</comment>
<dbReference type="Proteomes" id="UP001142175">
    <property type="component" value="Unassembled WGS sequence"/>
</dbReference>
<sequence length="137" mass="16330">MIQTEKDIVYKLAEVLTNRVVKKCIRGLQKLDITTSNDQRLKSTWDEICVQIQSQHSFFWDSYVDIILNYVAMEVNRLEYYEQLAIYFQTDEAMGIEIEKNCLPKLNRVEVIDYITRKVYWSGSNWSNKGIRDYLKD</sequence>
<organism evidence="1 2">
    <name type="scientific">Aquiflexum gelatinilyticum</name>
    <dbReference type="NCBI Taxonomy" id="2961943"/>
    <lineage>
        <taxon>Bacteria</taxon>
        <taxon>Pseudomonadati</taxon>
        <taxon>Bacteroidota</taxon>
        <taxon>Cytophagia</taxon>
        <taxon>Cytophagales</taxon>
        <taxon>Cyclobacteriaceae</taxon>
        <taxon>Aquiflexum</taxon>
    </lineage>
</organism>
<evidence type="ECO:0000313" key="1">
    <source>
        <dbReference type="EMBL" id="MCR9015766.1"/>
    </source>
</evidence>